<evidence type="ECO:0000313" key="2">
    <source>
        <dbReference type="EMBL" id="OXR42445.1"/>
    </source>
</evidence>
<dbReference type="Proteomes" id="UP000215506">
    <property type="component" value="Unassembled WGS sequence"/>
</dbReference>
<sequence>MTTRTPAAKPRRGAAPGSIPSTLWACGPAPIEVADSWPPRVLTRALLEYSAPGERVLLMPATADAERVVVDLDRVPASALGGSQVADTDLMVATTLAPNTAALSPWAVAEEAASRLRAGGLLVVLARCHRDPDGTFHDPSGELVTAAQNADLLYLQHLVAVGVHGTDIAAPRPDDSGASGDHGDTGRSGAVFTDPSHLDVLVFLQPHDLTTA</sequence>
<feature type="region of interest" description="Disordered" evidence="1">
    <location>
        <begin position="170"/>
        <end position="191"/>
    </location>
</feature>
<protein>
    <recommendedName>
        <fullName evidence="4">Methyltransferase type 11 domain-containing protein</fullName>
    </recommendedName>
</protein>
<comment type="caution">
    <text evidence="2">The sequence shown here is derived from an EMBL/GenBank/DDBJ whole genome shotgun (WGS) entry which is preliminary data.</text>
</comment>
<reference evidence="2 3" key="1">
    <citation type="submission" date="2017-07" db="EMBL/GenBank/DDBJ databases">
        <title>First draft Genome Sequence of Nocardia cerradoensis isolated from human infection.</title>
        <authorList>
            <person name="Carrasco G."/>
        </authorList>
    </citation>
    <scope>NUCLEOTIDE SEQUENCE [LARGE SCALE GENOMIC DNA]</scope>
    <source>
        <strain evidence="2 3">CNM20130759</strain>
    </source>
</reference>
<organism evidence="2 3">
    <name type="scientific">Nocardia cerradoensis</name>
    <dbReference type="NCBI Taxonomy" id="85688"/>
    <lineage>
        <taxon>Bacteria</taxon>
        <taxon>Bacillati</taxon>
        <taxon>Actinomycetota</taxon>
        <taxon>Actinomycetes</taxon>
        <taxon>Mycobacteriales</taxon>
        <taxon>Nocardiaceae</taxon>
        <taxon>Nocardia</taxon>
    </lineage>
</organism>
<accession>A0A231H0M8</accession>
<dbReference type="AlphaFoldDB" id="A0A231H0M8"/>
<evidence type="ECO:0000256" key="1">
    <source>
        <dbReference type="SAM" id="MobiDB-lite"/>
    </source>
</evidence>
<dbReference type="RefSeq" id="WP_064911052.1">
    <property type="nucleotide sequence ID" value="NZ_NGAF01000014.1"/>
</dbReference>
<proteinExistence type="predicted"/>
<dbReference type="EMBL" id="NGAF01000014">
    <property type="protein sequence ID" value="OXR42445.1"/>
    <property type="molecule type" value="Genomic_DNA"/>
</dbReference>
<evidence type="ECO:0008006" key="4">
    <source>
        <dbReference type="Google" id="ProtNLM"/>
    </source>
</evidence>
<gene>
    <name evidence="2" type="ORF">B7C42_05647</name>
</gene>
<keyword evidence="3" id="KW-1185">Reference proteome</keyword>
<evidence type="ECO:0000313" key="3">
    <source>
        <dbReference type="Proteomes" id="UP000215506"/>
    </source>
</evidence>
<name>A0A231H0M8_9NOCA</name>